<gene>
    <name evidence="2" type="ORF">CNMCM7691_006060</name>
</gene>
<protein>
    <submittedName>
        <fullName evidence="2">Uncharacterized protein</fullName>
    </submittedName>
</protein>
<accession>A0A8H6R542</accession>
<dbReference type="AlphaFoldDB" id="A0A8H6R542"/>
<organism evidence="2 3">
    <name type="scientific">Aspergillus felis</name>
    <dbReference type="NCBI Taxonomy" id="1287682"/>
    <lineage>
        <taxon>Eukaryota</taxon>
        <taxon>Fungi</taxon>
        <taxon>Dikarya</taxon>
        <taxon>Ascomycota</taxon>
        <taxon>Pezizomycotina</taxon>
        <taxon>Eurotiomycetes</taxon>
        <taxon>Eurotiomycetidae</taxon>
        <taxon>Eurotiales</taxon>
        <taxon>Aspergillaceae</taxon>
        <taxon>Aspergillus</taxon>
        <taxon>Aspergillus subgen. Fumigati</taxon>
    </lineage>
</organism>
<dbReference type="Proteomes" id="UP000641853">
    <property type="component" value="Unassembled WGS sequence"/>
</dbReference>
<evidence type="ECO:0000256" key="1">
    <source>
        <dbReference type="SAM" id="SignalP"/>
    </source>
</evidence>
<reference evidence="2" key="1">
    <citation type="submission" date="2020-06" db="EMBL/GenBank/DDBJ databases">
        <title>Draft genome sequences of strains closely related to Aspergillus parafelis and Aspergillus hiratsukae.</title>
        <authorList>
            <person name="Dos Santos R.A.C."/>
            <person name="Rivero-Menendez O."/>
            <person name="Steenwyk J.L."/>
            <person name="Mead M.E."/>
            <person name="Goldman G.H."/>
            <person name="Alastruey-Izquierdo A."/>
            <person name="Rokas A."/>
        </authorList>
    </citation>
    <scope>NUCLEOTIDE SEQUENCE</scope>
    <source>
        <strain evidence="2">CNM-CM7691</strain>
    </source>
</reference>
<dbReference type="PROSITE" id="PS51257">
    <property type="entry name" value="PROKAR_LIPOPROTEIN"/>
    <property type="match status" value="1"/>
</dbReference>
<proteinExistence type="predicted"/>
<keyword evidence="3" id="KW-1185">Reference proteome</keyword>
<feature type="signal peptide" evidence="1">
    <location>
        <begin position="1"/>
        <end position="19"/>
    </location>
</feature>
<dbReference type="EMBL" id="JACBAG010001572">
    <property type="protein sequence ID" value="KAF7184698.1"/>
    <property type="molecule type" value="Genomic_DNA"/>
</dbReference>
<keyword evidence="1" id="KW-0732">Signal</keyword>
<sequence>MRPSQFFTLLTAVPPAVNALLGSSCISTVNSMNKIPALFMEAGERVACQAGCKPRPAEWLKYGREFINGVVEDGAAYCQIDDGKDVFAEYLDQIFHDVMEKCESKLNGNHFCGDPEELSGFKEMCSLEKLALVFLAATIPLAAICVGGEMQTGGQLHQQLTAMGP</sequence>
<evidence type="ECO:0000313" key="2">
    <source>
        <dbReference type="EMBL" id="KAF7184698.1"/>
    </source>
</evidence>
<feature type="chain" id="PRO_5034048904" evidence="1">
    <location>
        <begin position="20"/>
        <end position="165"/>
    </location>
</feature>
<name>A0A8H6R542_9EURO</name>
<evidence type="ECO:0000313" key="3">
    <source>
        <dbReference type="Proteomes" id="UP000641853"/>
    </source>
</evidence>
<comment type="caution">
    <text evidence="2">The sequence shown here is derived from an EMBL/GenBank/DDBJ whole genome shotgun (WGS) entry which is preliminary data.</text>
</comment>